<evidence type="ECO:0000313" key="4">
    <source>
        <dbReference type="EMBL" id="TNU76356.1"/>
    </source>
</evidence>
<sequence length="69" mass="7352">MGIDDKFEAKAQDASGNVKETVGKATDDEQLEAEGKSDQLKASLKEAGEDIKDAASNVADKVKNAFDKH</sequence>
<name>A0A5C5BD72_9MICO</name>
<dbReference type="Gene3D" id="1.10.1470.10">
    <property type="entry name" value="YjbJ"/>
    <property type="match status" value="1"/>
</dbReference>
<evidence type="ECO:0000259" key="3">
    <source>
        <dbReference type="Pfam" id="PF05532"/>
    </source>
</evidence>
<reference evidence="4 5" key="1">
    <citation type="submission" date="2019-06" db="EMBL/GenBank/DDBJ databases">
        <title>Draft genome sequence of Miniimonas arenae KCTC 19750T isolated from sea sand.</title>
        <authorList>
            <person name="Park S.-J."/>
        </authorList>
    </citation>
    <scope>NUCLEOTIDE SEQUENCE [LARGE SCALE GENOMIC DNA]</scope>
    <source>
        <strain evidence="4 5">KCTC 19750</strain>
    </source>
</reference>
<dbReference type="InterPro" id="IPR036629">
    <property type="entry name" value="YjbJ_sf"/>
</dbReference>
<keyword evidence="5" id="KW-1185">Reference proteome</keyword>
<dbReference type="SUPFAM" id="SSF69047">
    <property type="entry name" value="Hypothetical protein YjbJ"/>
    <property type="match status" value="1"/>
</dbReference>
<dbReference type="OrthoDB" id="2143260at2"/>
<proteinExistence type="inferred from homology"/>
<feature type="region of interest" description="Disordered" evidence="2">
    <location>
        <begin position="1"/>
        <end position="38"/>
    </location>
</feature>
<dbReference type="InterPro" id="IPR008462">
    <property type="entry name" value="CsbD"/>
</dbReference>
<organism evidence="4 5">
    <name type="scientific">Miniimonas arenae</name>
    <dbReference type="NCBI Taxonomy" id="676201"/>
    <lineage>
        <taxon>Bacteria</taxon>
        <taxon>Bacillati</taxon>
        <taxon>Actinomycetota</taxon>
        <taxon>Actinomycetes</taxon>
        <taxon>Micrococcales</taxon>
        <taxon>Beutenbergiaceae</taxon>
        <taxon>Miniimonas</taxon>
    </lineage>
</organism>
<evidence type="ECO:0000313" key="5">
    <source>
        <dbReference type="Proteomes" id="UP000313849"/>
    </source>
</evidence>
<feature type="compositionally biased region" description="Basic and acidic residues" evidence="2">
    <location>
        <begin position="1"/>
        <end position="11"/>
    </location>
</feature>
<dbReference type="Pfam" id="PF05532">
    <property type="entry name" value="CsbD"/>
    <property type="match status" value="1"/>
</dbReference>
<feature type="compositionally biased region" description="Basic and acidic residues" evidence="2">
    <location>
        <begin position="21"/>
        <end position="38"/>
    </location>
</feature>
<dbReference type="Proteomes" id="UP000313849">
    <property type="component" value="Unassembled WGS sequence"/>
</dbReference>
<evidence type="ECO:0000256" key="2">
    <source>
        <dbReference type="SAM" id="MobiDB-lite"/>
    </source>
</evidence>
<dbReference type="RefSeq" id="WP_139986185.1">
    <property type="nucleotide sequence ID" value="NZ_DAMDJA010000041.1"/>
</dbReference>
<comment type="similarity">
    <text evidence="1">Belongs to the UPF0337 (CsbD) family.</text>
</comment>
<feature type="domain" description="CsbD-like" evidence="3">
    <location>
        <begin position="5"/>
        <end position="56"/>
    </location>
</feature>
<dbReference type="EMBL" id="VENP01000008">
    <property type="protein sequence ID" value="TNU76356.1"/>
    <property type="molecule type" value="Genomic_DNA"/>
</dbReference>
<comment type="caution">
    <text evidence="4">The sequence shown here is derived from an EMBL/GenBank/DDBJ whole genome shotgun (WGS) entry which is preliminary data.</text>
</comment>
<evidence type="ECO:0000256" key="1">
    <source>
        <dbReference type="ARBA" id="ARBA00009129"/>
    </source>
</evidence>
<protein>
    <submittedName>
        <fullName evidence="4">CsbD family protein</fullName>
    </submittedName>
</protein>
<dbReference type="AlphaFoldDB" id="A0A5C5BD72"/>
<gene>
    <name evidence="4" type="ORF">FH969_03725</name>
</gene>
<accession>A0A5C5BD72</accession>